<comment type="caution">
    <text evidence="1">The sequence shown here is derived from an EMBL/GenBank/DDBJ whole genome shotgun (WGS) entry which is preliminary data.</text>
</comment>
<dbReference type="Gene3D" id="1.20.120.520">
    <property type="entry name" value="nmb1532 protein domain like"/>
    <property type="match status" value="1"/>
</dbReference>
<keyword evidence="2" id="KW-1185">Reference proteome</keyword>
<dbReference type="RefSeq" id="WP_310277076.1">
    <property type="nucleotide sequence ID" value="NZ_JAVDWR010000004.1"/>
</dbReference>
<protein>
    <recommendedName>
        <fullName evidence="3">Hemerythrin-like domain-containing protein</fullName>
    </recommendedName>
</protein>
<reference evidence="1 2" key="1">
    <citation type="submission" date="2023-07" db="EMBL/GenBank/DDBJ databases">
        <title>Sorghum-associated microbial communities from plants grown in Nebraska, USA.</title>
        <authorList>
            <person name="Schachtman D."/>
        </authorList>
    </citation>
    <scope>NUCLEOTIDE SEQUENCE [LARGE SCALE GENOMIC DNA]</scope>
    <source>
        <strain evidence="1 2">4138</strain>
    </source>
</reference>
<evidence type="ECO:0000313" key="2">
    <source>
        <dbReference type="Proteomes" id="UP001257909"/>
    </source>
</evidence>
<proteinExistence type="predicted"/>
<gene>
    <name evidence="1" type="ORF">J2W69_001846</name>
</gene>
<dbReference type="EMBL" id="JAVDWR010000004">
    <property type="protein sequence ID" value="MDR7120908.1"/>
    <property type="molecule type" value="Genomic_DNA"/>
</dbReference>
<name>A0ABU1VZS0_9GAMM</name>
<accession>A0ABU1VZS0</accession>
<sequence>MDRYNIYTFIHKGLRRALFKQLIELGQLDEANPVAMQQCLEAIQQLLMCFSRYHHHEKQFIQPLLPVFSITQQEHLQYEHKLHELNDLIERINSMPAVISASALHQLYLQLSLFCATQLQQMYTEETQMMEYLWRQHNDEQLHAIHNQLVQSQSDTEQYQTLRLILPALTETERLSVLLTLQKQMPESSFCTLVNEVQQELNASQLRTVHKYIKTIISTVCAS</sequence>
<evidence type="ECO:0000313" key="1">
    <source>
        <dbReference type="EMBL" id="MDR7120908.1"/>
    </source>
</evidence>
<evidence type="ECO:0008006" key="3">
    <source>
        <dbReference type="Google" id="ProtNLM"/>
    </source>
</evidence>
<dbReference type="Proteomes" id="UP001257909">
    <property type="component" value="Unassembled WGS sequence"/>
</dbReference>
<organism evidence="1 2">
    <name type="scientific">Rheinheimera soli</name>
    <dbReference type="NCBI Taxonomy" id="443616"/>
    <lineage>
        <taxon>Bacteria</taxon>
        <taxon>Pseudomonadati</taxon>
        <taxon>Pseudomonadota</taxon>
        <taxon>Gammaproteobacteria</taxon>
        <taxon>Chromatiales</taxon>
        <taxon>Chromatiaceae</taxon>
        <taxon>Rheinheimera</taxon>
    </lineage>
</organism>